<protein>
    <submittedName>
        <fullName evidence="2">Uncharacterized protein</fullName>
    </submittedName>
</protein>
<evidence type="ECO:0000256" key="1">
    <source>
        <dbReference type="SAM" id="MobiDB-lite"/>
    </source>
</evidence>
<feature type="compositionally biased region" description="Basic and acidic residues" evidence="1">
    <location>
        <begin position="32"/>
        <end position="55"/>
    </location>
</feature>
<evidence type="ECO:0000313" key="3">
    <source>
        <dbReference type="Proteomes" id="UP000801492"/>
    </source>
</evidence>
<dbReference type="Proteomes" id="UP000801492">
    <property type="component" value="Unassembled WGS sequence"/>
</dbReference>
<feature type="region of interest" description="Disordered" evidence="1">
    <location>
        <begin position="1"/>
        <end position="62"/>
    </location>
</feature>
<gene>
    <name evidence="2" type="ORF">ILUMI_15869</name>
</gene>
<dbReference type="AlphaFoldDB" id="A0A8K0CMS4"/>
<evidence type="ECO:0000313" key="2">
    <source>
        <dbReference type="EMBL" id="KAF2890304.1"/>
    </source>
</evidence>
<organism evidence="2 3">
    <name type="scientific">Ignelater luminosus</name>
    <name type="common">Cucubano</name>
    <name type="synonym">Pyrophorus luminosus</name>
    <dbReference type="NCBI Taxonomy" id="2038154"/>
    <lineage>
        <taxon>Eukaryota</taxon>
        <taxon>Metazoa</taxon>
        <taxon>Ecdysozoa</taxon>
        <taxon>Arthropoda</taxon>
        <taxon>Hexapoda</taxon>
        <taxon>Insecta</taxon>
        <taxon>Pterygota</taxon>
        <taxon>Neoptera</taxon>
        <taxon>Endopterygota</taxon>
        <taxon>Coleoptera</taxon>
        <taxon>Polyphaga</taxon>
        <taxon>Elateriformia</taxon>
        <taxon>Elateroidea</taxon>
        <taxon>Elateridae</taxon>
        <taxon>Agrypninae</taxon>
        <taxon>Pyrophorini</taxon>
        <taxon>Ignelater</taxon>
    </lineage>
</organism>
<reference evidence="2" key="1">
    <citation type="submission" date="2019-08" db="EMBL/GenBank/DDBJ databases">
        <title>The genome of the North American firefly Photinus pyralis.</title>
        <authorList>
            <consortium name="Photinus pyralis genome working group"/>
            <person name="Fallon T.R."/>
            <person name="Sander Lower S.E."/>
            <person name="Weng J.-K."/>
        </authorList>
    </citation>
    <scope>NUCLEOTIDE SEQUENCE</scope>
    <source>
        <strain evidence="2">TRF0915ILg1</strain>
        <tissue evidence="2">Whole body</tissue>
    </source>
</reference>
<comment type="caution">
    <text evidence="2">The sequence shown here is derived from an EMBL/GenBank/DDBJ whole genome shotgun (WGS) entry which is preliminary data.</text>
</comment>
<sequence length="125" mass="14102">MEMGKPRGQNRKEYVIQTNTRMAAVERKKKQKTSEDEVERRHSKDCGRGTDEKSGRTTGVEEYEGGLYPAVGMGLSFLATLQMICAKDTINIENIFVQPPEINTQTYEKSGDEDDDGDLNHFPGR</sequence>
<keyword evidence="3" id="KW-1185">Reference proteome</keyword>
<name>A0A8K0CMS4_IGNLU</name>
<proteinExistence type="predicted"/>
<accession>A0A8K0CMS4</accession>
<dbReference type="EMBL" id="VTPC01054761">
    <property type="protein sequence ID" value="KAF2890304.1"/>
    <property type="molecule type" value="Genomic_DNA"/>
</dbReference>
<feature type="region of interest" description="Disordered" evidence="1">
    <location>
        <begin position="99"/>
        <end position="125"/>
    </location>
</feature>